<dbReference type="CDD" id="cd01745">
    <property type="entry name" value="GATase1_2"/>
    <property type="match status" value="1"/>
</dbReference>
<dbReference type="Proteomes" id="UP000320593">
    <property type="component" value="Unassembled WGS sequence"/>
</dbReference>
<gene>
    <name evidence="1" type="ORF">JM93_04367</name>
</gene>
<dbReference type="Pfam" id="PF07722">
    <property type="entry name" value="Peptidase_C26"/>
    <property type="match status" value="1"/>
</dbReference>
<dbReference type="GO" id="GO:0005829">
    <property type="term" value="C:cytosol"/>
    <property type="evidence" value="ECO:0007669"/>
    <property type="project" value="TreeGrafter"/>
</dbReference>
<accession>A0A562SED0</accession>
<dbReference type="SUPFAM" id="SSF52317">
    <property type="entry name" value="Class I glutamine amidotransferase-like"/>
    <property type="match status" value="1"/>
</dbReference>
<dbReference type="OrthoDB" id="9813383at2"/>
<proteinExistence type="predicted"/>
<dbReference type="AlphaFoldDB" id="A0A562SED0"/>
<keyword evidence="1" id="KW-0315">Glutamine amidotransferase</keyword>
<sequence length="232" mass="25382">MKPLIGVSTSAIGGWRSYLAISFAIWRAGGQSLRITPKTGYSITELDGVIAGGGDDISASVYGGELLPNVRLDPDRDALETELIPEAVRLEIPVLGICRGAQMINVSLGGTLHTDIWEVFETAPKLRTVLPRKEIGIAGDAWLSSVLQTRRCRVNALHHQSIQKTGRGLRVSTLDDHEIVQAIEATSGKPVIGVQWHPELMPFSKTQQRLFQWLVEAAKNRKDTGEHFELAA</sequence>
<dbReference type="InterPro" id="IPR044668">
    <property type="entry name" value="PuuD-like"/>
</dbReference>
<keyword evidence="2" id="KW-1185">Reference proteome</keyword>
<dbReference type="InterPro" id="IPR029062">
    <property type="entry name" value="Class_I_gatase-like"/>
</dbReference>
<reference evidence="1 2" key="1">
    <citation type="submission" date="2019-07" db="EMBL/GenBank/DDBJ databases">
        <title>Genomic Encyclopedia of Archaeal and Bacterial Type Strains, Phase II (KMG-II): from individual species to whole genera.</title>
        <authorList>
            <person name="Goeker M."/>
        </authorList>
    </citation>
    <scope>NUCLEOTIDE SEQUENCE [LARGE SCALE GENOMIC DNA]</scope>
    <source>
        <strain evidence="1 2">ATCC BAA-252</strain>
    </source>
</reference>
<dbReference type="EMBL" id="VLLF01000015">
    <property type="protein sequence ID" value="TWI79528.1"/>
    <property type="molecule type" value="Genomic_DNA"/>
</dbReference>
<dbReference type="InterPro" id="IPR011697">
    <property type="entry name" value="Peptidase_C26"/>
</dbReference>
<keyword evidence="1" id="KW-0808">Transferase</keyword>
<dbReference type="RefSeq" id="WP_145347657.1">
    <property type="nucleotide sequence ID" value="NZ_SMLY01000046.1"/>
</dbReference>
<protein>
    <submittedName>
        <fullName evidence="1">Putative glutamine amidotransferase</fullName>
    </submittedName>
</protein>
<evidence type="ECO:0000313" key="2">
    <source>
        <dbReference type="Proteomes" id="UP000320593"/>
    </source>
</evidence>
<comment type="caution">
    <text evidence="1">The sequence shown here is derived from an EMBL/GenBank/DDBJ whole genome shotgun (WGS) entry which is preliminary data.</text>
</comment>
<dbReference type="GO" id="GO:0016811">
    <property type="term" value="F:hydrolase activity, acting on carbon-nitrogen (but not peptide) bonds, in linear amides"/>
    <property type="evidence" value="ECO:0007669"/>
    <property type="project" value="InterPro"/>
</dbReference>
<name>A0A562SED0_9HYPH</name>
<dbReference type="Gene3D" id="3.40.50.880">
    <property type="match status" value="1"/>
</dbReference>
<organism evidence="1 2">
    <name type="scientific">Roseibium hamelinense</name>
    <dbReference type="NCBI Taxonomy" id="150831"/>
    <lineage>
        <taxon>Bacteria</taxon>
        <taxon>Pseudomonadati</taxon>
        <taxon>Pseudomonadota</taxon>
        <taxon>Alphaproteobacteria</taxon>
        <taxon>Hyphomicrobiales</taxon>
        <taxon>Stappiaceae</taxon>
        <taxon>Roseibium</taxon>
    </lineage>
</organism>
<dbReference type="PANTHER" id="PTHR43235">
    <property type="entry name" value="GLUTAMINE AMIDOTRANSFERASE PB2B2.05-RELATED"/>
    <property type="match status" value="1"/>
</dbReference>
<dbReference type="PANTHER" id="PTHR43235:SF1">
    <property type="entry name" value="GLUTAMINE AMIDOTRANSFERASE PB2B2.05-RELATED"/>
    <property type="match status" value="1"/>
</dbReference>
<dbReference type="PROSITE" id="PS51273">
    <property type="entry name" value="GATASE_TYPE_1"/>
    <property type="match status" value="1"/>
</dbReference>
<evidence type="ECO:0000313" key="1">
    <source>
        <dbReference type="EMBL" id="TWI79528.1"/>
    </source>
</evidence>
<dbReference type="GO" id="GO:0016740">
    <property type="term" value="F:transferase activity"/>
    <property type="evidence" value="ECO:0007669"/>
    <property type="project" value="UniProtKB-KW"/>
</dbReference>